<keyword evidence="1" id="KW-0614">Plasmid</keyword>
<organism evidence="1">
    <name type="scientific">Borrelia hermsii</name>
    <dbReference type="NCBI Taxonomy" id="140"/>
    <lineage>
        <taxon>Bacteria</taxon>
        <taxon>Pseudomonadati</taxon>
        <taxon>Spirochaetota</taxon>
        <taxon>Spirochaetia</taxon>
        <taxon>Spirochaetales</taxon>
        <taxon>Borreliaceae</taxon>
        <taxon>Borrelia</taxon>
    </lineage>
</organism>
<proteinExistence type="predicted"/>
<gene>
    <name evidence="1" type="ORF">BHA166</name>
</gene>
<sequence>MLLNLKEYIFFTKFKTIISVHYQHLSSYRIRKYLSDLMDRVWAIRDTQRLVINSYLNEKGFTLII</sequence>
<evidence type="ECO:0000313" key="1">
    <source>
        <dbReference type="EMBL" id="AGO68855.1"/>
    </source>
</evidence>
<protein>
    <submittedName>
        <fullName evidence="1">Uncharacterized protein</fullName>
    </submittedName>
</protein>
<geneLocation type="plasmid" evidence="1">
    <name>lp174</name>
</geneLocation>
<reference evidence="1" key="1">
    <citation type="submission" date="2012-01" db="EMBL/GenBank/DDBJ databases">
        <authorList>
            <person name="Campeau S.A."/>
            <person name="Porcella S.F."/>
            <person name="Schwan T.G."/>
            <person name="Barbour A.G."/>
        </authorList>
    </citation>
    <scope>NUCLEOTIDE SEQUENCE</scope>
    <source>
        <strain evidence="1">HS1</strain>
        <plasmid evidence="1">lp174</plasmid>
    </source>
</reference>
<accession>S4VN62</accession>
<dbReference type="AlphaFoldDB" id="S4VN62"/>
<dbReference type="EMBL" id="HM008709">
    <property type="protein sequence ID" value="AGO68855.1"/>
    <property type="molecule type" value="Genomic_DNA"/>
</dbReference>
<reference evidence="1" key="2">
    <citation type="journal article" date="2013" name="J. Bacteriol.">
        <title>Large linear plasmids of Borrelia species that cause relapsing fever.</title>
        <authorList>
            <person name="Miller S.C."/>
            <person name="Porcella S.F."/>
            <person name="Raffel S.J."/>
            <person name="Schwan T.G."/>
            <person name="Barbour A.G."/>
        </authorList>
    </citation>
    <scope>NUCLEOTIDE SEQUENCE</scope>
    <source>
        <strain evidence="1">HS1</strain>
        <plasmid evidence="1">lp174</plasmid>
    </source>
</reference>
<name>S4VN62_BORHE</name>